<evidence type="ECO:0000256" key="3">
    <source>
        <dbReference type="SAM" id="MobiDB-lite"/>
    </source>
</evidence>
<keyword evidence="4" id="KW-0472">Membrane</keyword>
<feature type="compositionally biased region" description="Low complexity" evidence="3">
    <location>
        <begin position="351"/>
        <end position="376"/>
    </location>
</feature>
<keyword evidence="1" id="KW-0433">Leucine-rich repeat</keyword>
<dbReference type="Proteomes" id="UP000502677">
    <property type="component" value="Chromosome"/>
</dbReference>
<feature type="chain" id="PRO_5026143114" evidence="5">
    <location>
        <begin position="31"/>
        <end position="435"/>
    </location>
</feature>
<dbReference type="PANTHER" id="PTHR46652">
    <property type="entry name" value="LEUCINE-RICH REPEAT AND IQ DOMAIN-CONTAINING PROTEIN 1-RELATED"/>
    <property type="match status" value="1"/>
</dbReference>
<feature type="region of interest" description="Disordered" evidence="3">
    <location>
        <begin position="349"/>
        <end position="387"/>
    </location>
</feature>
<accession>A0A6G7XC47</accession>
<keyword evidence="5" id="KW-0732">Signal</keyword>
<keyword evidence="4" id="KW-0812">Transmembrane</keyword>
<gene>
    <name evidence="6" type="ORF">G7068_02420</name>
</gene>
<evidence type="ECO:0000313" key="6">
    <source>
        <dbReference type="EMBL" id="QIK62180.1"/>
    </source>
</evidence>
<evidence type="ECO:0000256" key="2">
    <source>
        <dbReference type="ARBA" id="ARBA00022737"/>
    </source>
</evidence>
<evidence type="ECO:0000256" key="1">
    <source>
        <dbReference type="ARBA" id="ARBA00022614"/>
    </source>
</evidence>
<dbReference type="PROSITE" id="PS51450">
    <property type="entry name" value="LRR"/>
    <property type="match status" value="2"/>
</dbReference>
<dbReference type="PANTHER" id="PTHR46652:SF3">
    <property type="entry name" value="LEUCINE-RICH REPEAT-CONTAINING PROTEIN 9"/>
    <property type="match status" value="1"/>
</dbReference>
<protein>
    <submittedName>
        <fullName evidence="6">Uncharacterized protein</fullName>
    </submittedName>
</protein>
<dbReference type="AlphaFoldDB" id="A0A6G7XC47"/>
<proteinExistence type="predicted"/>
<dbReference type="RefSeq" id="WP_166288348.1">
    <property type="nucleotide sequence ID" value="NZ_CP049863.1"/>
</dbReference>
<name>A0A6G7XC47_9MICO</name>
<keyword evidence="4" id="KW-1133">Transmembrane helix</keyword>
<dbReference type="SMART" id="SM00369">
    <property type="entry name" value="LRR_TYP"/>
    <property type="match status" value="3"/>
</dbReference>
<evidence type="ECO:0000256" key="5">
    <source>
        <dbReference type="SAM" id="SignalP"/>
    </source>
</evidence>
<feature type="signal peptide" evidence="5">
    <location>
        <begin position="1"/>
        <end position="30"/>
    </location>
</feature>
<dbReference type="InterPro" id="IPR001611">
    <property type="entry name" value="Leu-rich_rpt"/>
</dbReference>
<keyword evidence="2" id="KW-0677">Repeat</keyword>
<organism evidence="6 7">
    <name type="scientific">Leucobacter viscericola</name>
    <dbReference type="NCBI Taxonomy" id="2714935"/>
    <lineage>
        <taxon>Bacteria</taxon>
        <taxon>Bacillati</taxon>
        <taxon>Actinomycetota</taxon>
        <taxon>Actinomycetes</taxon>
        <taxon>Micrococcales</taxon>
        <taxon>Microbacteriaceae</taxon>
        <taxon>Leucobacter</taxon>
    </lineage>
</organism>
<reference evidence="6 7" key="1">
    <citation type="submission" date="2020-03" db="EMBL/GenBank/DDBJ databases">
        <title>Leucobacter sp. nov., isolated from beetles.</title>
        <authorList>
            <person name="Hyun D.-W."/>
            <person name="Bae J.-W."/>
        </authorList>
    </citation>
    <scope>NUCLEOTIDE SEQUENCE [LARGE SCALE GENOMIC DNA]</scope>
    <source>
        <strain evidence="6 7">HDW9C</strain>
    </source>
</reference>
<dbReference type="EMBL" id="CP049863">
    <property type="protein sequence ID" value="QIK62180.1"/>
    <property type="molecule type" value="Genomic_DNA"/>
</dbReference>
<evidence type="ECO:0000256" key="4">
    <source>
        <dbReference type="SAM" id="Phobius"/>
    </source>
</evidence>
<dbReference type="Gene3D" id="3.80.10.10">
    <property type="entry name" value="Ribonuclease Inhibitor"/>
    <property type="match status" value="1"/>
</dbReference>
<feature type="transmembrane region" description="Helical" evidence="4">
    <location>
        <begin position="406"/>
        <end position="426"/>
    </location>
</feature>
<dbReference type="InterPro" id="IPR050836">
    <property type="entry name" value="SDS22/Internalin_LRR"/>
</dbReference>
<dbReference type="SUPFAM" id="SSF52058">
    <property type="entry name" value="L domain-like"/>
    <property type="match status" value="1"/>
</dbReference>
<dbReference type="InterPro" id="IPR003591">
    <property type="entry name" value="Leu-rich_rpt_typical-subtyp"/>
</dbReference>
<keyword evidence="7" id="KW-1185">Reference proteome</keyword>
<sequence>MNRRPSKNKLFASGIAGVVLSLAVGAPAMAAPGDEVAFADDKLRSCVNNEIGQAPDSIVTEAQAGSITYLSCGSQGIESLAGAEHLTSLRYAHFTDNSISDATPFADLDELLHVSLAQNPISSTAGLEGHSKLARIFLYNTEVDDISGLKDLPSLFGLYLGNTGLSDLTPLAGLPSLQQFAADDSKISSLSGVESLPNLSQLVLNGNHISDLTPLAGATAMQQLLLNDNTISDVTPLSGLTTMWQLELSNNHISNVSGLAGLSALEDLYVDGQTVGLPDITVGEPQANPIVSSDGTGVTPSSTTATVDAAANSWTYTAAGTNELTWETELNIGAASGPFSGTITQSSVAAPVGPTDPTDPIVPTDPVDPAAPVTPETPQPGDNNTTANEVTPVAAQSLAQTGSPDLSWIAFTSALIVLVGGGLVAARLTRRNTEA</sequence>
<dbReference type="InterPro" id="IPR032675">
    <property type="entry name" value="LRR_dom_sf"/>
</dbReference>
<dbReference type="KEGG" id="lvi:G7068_02420"/>
<evidence type="ECO:0000313" key="7">
    <source>
        <dbReference type="Proteomes" id="UP000502677"/>
    </source>
</evidence>